<name>A0A0A9GYF1_ARUDO</name>
<sequence length="45" mass="4547">MALSAAHRSATATAKGEAVTMVLGSGGSSRRENPACRLGREALTC</sequence>
<reference evidence="1" key="1">
    <citation type="submission" date="2014-09" db="EMBL/GenBank/DDBJ databases">
        <authorList>
            <person name="Magalhaes I.L.F."/>
            <person name="Oliveira U."/>
            <person name="Santos F.R."/>
            <person name="Vidigal T.H.D.A."/>
            <person name="Brescovit A.D."/>
            <person name="Santos A.J."/>
        </authorList>
    </citation>
    <scope>NUCLEOTIDE SEQUENCE</scope>
    <source>
        <tissue evidence="1">Shoot tissue taken approximately 20 cm above the soil surface</tissue>
    </source>
</reference>
<accession>A0A0A9GYF1</accession>
<dbReference type="AlphaFoldDB" id="A0A0A9GYF1"/>
<reference evidence="1" key="2">
    <citation type="journal article" date="2015" name="Data Brief">
        <title>Shoot transcriptome of the giant reed, Arundo donax.</title>
        <authorList>
            <person name="Barrero R.A."/>
            <person name="Guerrero F.D."/>
            <person name="Moolhuijzen P."/>
            <person name="Goolsby J.A."/>
            <person name="Tidwell J."/>
            <person name="Bellgard S.E."/>
            <person name="Bellgard M.I."/>
        </authorList>
    </citation>
    <scope>NUCLEOTIDE SEQUENCE</scope>
    <source>
        <tissue evidence="1">Shoot tissue taken approximately 20 cm above the soil surface</tissue>
    </source>
</reference>
<organism evidence="1">
    <name type="scientific">Arundo donax</name>
    <name type="common">Giant reed</name>
    <name type="synonym">Donax arundinaceus</name>
    <dbReference type="NCBI Taxonomy" id="35708"/>
    <lineage>
        <taxon>Eukaryota</taxon>
        <taxon>Viridiplantae</taxon>
        <taxon>Streptophyta</taxon>
        <taxon>Embryophyta</taxon>
        <taxon>Tracheophyta</taxon>
        <taxon>Spermatophyta</taxon>
        <taxon>Magnoliopsida</taxon>
        <taxon>Liliopsida</taxon>
        <taxon>Poales</taxon>
        <taxon>Poaceae</taxon>
        <taxon>PACMAD clade</taxon>
        <taxon>Arundinoideae</taxon>
        <taxon>Arundineae</taxon>
        <taxon>Arundo</taxon>
    </lineage>
</organism>
<dbReference type="EMBL" id="GBRH01172298">
    <property type="protein sequence ID" value="JAE25598.1"/>
    <property type="molecule type" value="Transcribed_RNA"/>
</dbReference>
<evidence type="ECO:0000313" key="1">
    <source>
        <dbReference type="EMBL" id="JAE25598.1"/>
    </source>
</evidence>
<proteinExistence type="predicted"/>
<protein>
    <submittedName>
        <fullName evidence="1">Uncharacterized protein</fullName>
    </submittedName>
</protein>